<dbReference type="AlphaFoldDB" id="A0A9D1J7L8"/>
<reference evidence="1" key="1">
    <citation type="submission" date="2020-10" db="EMBL/GenBank/DDBJ databases">
        <authorList>
            <person name="Gilroy R."/>
        </authorList>
    </citation>
    <scope>NUCLEOTIDE SEQUENCE</scope>
    <source>
        <strain evidence="1">CHK121-14286</strain>
    </source>
</reference>
<comment type="caution">
    <text evidence="1">The sequence shown here is derived from an EMBL/GenBank/DDBJ whole genome shotgun (WGS) entry which is preliminary data.</text>
</comment>
<evidence type="ECO:0000313" key="1">
    <source>
        <dbReference type="EMBL" id="HIR65528.1"/>
    </source>
</evidence>
<proteinExistence type="predicted"/>
<dbReference type="EMBL" id="DVHL01000012">
    <property type="protein sequence ID" value="HIR65528.1"/>
    <property type="molecule type" value="Genomic_DNA"/>
</dbReference>
<name>A0A9D1J7L8_9BACT</name>
<dbReference type="Proteomes" id="UP000824200">
    <property type="component" value="Unassembled WGS sequence"/>
</dbReference>
<gene>
    <name evidence="1" type="ORF">IAC95_01375</name>
</gene>
<reference evidence="1" key="2">
    <citation type="journal article" date="2021" name="PeerJ">
        <title>Extensive microbial diversity within the chicken gut microbiome revealed by metagenomics and culture.</title>
        <authorList>
            <person name="Gilroy R."/>
            <person name="Ravi A."/>
            <person name="Getino M."/>
            <person name="Pursley I."/>
            <person name="Horton D.L."/>
            <person name="Alikhan N.F."/>
            <person name="Baker D."/>
            <person name="Gharbi K."/>
            <person name="Hall N."/>
            <person name="Watson M."/>
            <person name="Adriaenssens E.M."/>
            <person name="Foster-Nyarko E."/>
            <person name="Jarju S."/>
            <person name="Secka A."/>
            <person name="Antonio M."/>
            <person name="Oren A."/>
            <person name="Chaudhuri R.R."/>
            <person name="La Ragione R."/>
            <person name="Hildebrand F."/>
            <person name="Pallen M.J."/>
        </authorList>
    </citation>
    <scope>NUCLEOTIDE SEQUENCE</scope>
    <source>
        <strain evidence="1">CHK121-14286</strain>
    </source>
</reference>
<protein>
    <submittedName>
        <fullName evidence="1">Uncharacterized protein</fullName>
    </submittedName>
</protein>
<evidence type="ECO:0000313" key="2">
    <source>
        <dbReference type="Proteomes" id="UP000824200"/>
    </source>
</evidence>
<organism evidence="1 2">
    <name type="scientific">Candidatus Fimimonas gallinarum</name>
    <dbReference type="NCBI Taxonomy" id="2840821"/>
    <lineage>
        <taxon>Bacteria</taxon>
        <taxon>Pseudomonadati</taxon>
        <taxon>Myxococcota</taxon>
        <taxon>Myxococcia</taxon>
        <taxon>Myxococcales</taxon>
        <taxon>Cystobacterineae</taxon>
        <taxon>Myxococcaceae</taxon>
        <taxon>Myxococcaceae incertae sedis</taxon>
        <taxon>Candidatus Fimimonas</taxon>
    </lineage>
</organism>
<sequence>MAEIVSQILKVTITKLLSEIDTACKLKGTLLFKEFLLNLKAIQRNREKRRTKA</sequence>
<accession>A0A9D1J7L8</accession>